<dbReference type="GO" id="GO:0005886">
    <property type="term" value="C:plasma membrane"/>
    <property type="evidence" value="ECO:0007669"/>
    <property type="project" value="UniProtKB-SubCell"/>
</dbReference>
<keyword evidence="6 9" id="KW-1133">Transmembrane helix</keyword>
<evidence type="ECO:0000256" key="3">
    <source>
        <dbReference type="ARBA" id="ARBA00022448"/>
    </source>
</evidence>
<feature type="transmembrane region" description="Helical" evidence="9">
    <location>
        <begin position="89"/>
        <end position="112"/>
    </location>
</feature>
<dbReference type="Proteomes" id="UP000184278">
    <property type="component" value="Unassembled WGS sequence"/>
</dbReference>
<keyword evidence="4" id="KW-1003">Cell membrane</keyword>
<keyword evidence="11" id="KW-1185">Reference proteome</keyword>
<dbReference type="EMBL" id="FQXK01000005">
    <property type="protein sequence ID" value="SHH56972.1"/>
    <property type="molecule type" value="Genomic_DNA"/>
</dbReference>
<feature type="transmembrane region" description="Helical" evidence="9">
    <location>
        <begin position="289"/>
        <end position="307"/>
    </location>
</feature>
<proteinExistence type="inferred from homology"/>
<sequence length="388" mass="42746">MDKFFDRFDKKYLKICLYASITTLITIGIILLLISSGSFWIKLWSIFSAVLKPIIIGGIICYLFLPIVVRLEKLFNRKKKHKWARPLSVLLTFLIVLAAIALILTLIAVAIYKNIESINIESIKNIFFKLKEDYESIWKFVVQQLEAQGISSVNISQVVSLVTGAVGSFFSGLLFGVIFSIYFLLDSSHLSGYWTRAFKLIFGNKAEERLELFLTDADNAFSGYIRGQFTDALIVGVLITIILSIVGVPYAVVVGVFAGLGNLIPYLGPVVGYLTCVVVCLPSGAFDKMILGVIIFAIVMFIDGNIINPKLLSDNVEVHPLLVVAALIGGGALGGIAGMIIAVPCAALIKLQFERYLQKMADKRKLEESEAVSKDDVTDANRNENNDN</sequence>
<keyword evidence="5 9" id="KW-0812">Transmembrane</keyword>
<comment type="similarity">
    <text evidence="2">Belongs to the autoinducer-2 exporter (AI-2E) (TC 2.A.86) family.</text>
</comment>
<feature type="transmembrane region" description="Helical" evidence="9">
    <location>
        <begin position="232"/>
        <end position="257"/>
    </location>
</feature>
<dbReference type="AlphaFoldDB" id="A0A1M5U1R6"/>
<dbReference type="RefSeq" id="WP_073385539.1">
    <property type="nucleotide sequence ID" value="NZ_FQXK01000005.1"/>
</dbReference>
<evidence type="ECO:0000256" key="5">
    <source>
        <dbReference type="ARBA" id="ARBA00022692"/>
    </source>
</evidence>
<evidence type="ECO:0000256" key="4">
    <source>
        <dbReference type="ARBA" id="ARBA00022475"/>
    </source>
</evidence>
<evidence type="ECO:0000256" key="1">
    <source>
        <dbReference type="ARBA" id="ARBA00004651"/>
    </source>
</evidence>
<gene>
    <name evidence="10" type="ORF">SAMN02745229_00694</name>
</gene>
<dbReference type="GeneID" id="89510621"/>
<feature type="transmembrane region" description="Helical" evidence="9">
    <location>
        <begin position="12"/>
        <end position="34"/>
    </location>
</feature>
<comment type="subcellular location">
    <subcellularLocation>
        <location evidence="1">Cell membrane</location>
        <topology evidence="1">Multi-pass membrane protein</topology>
    </subcellularLocation>
</comment>
<keyword evidence="3" id="KW-0813">Transport</keyword>
<evidence type="ECO:0000256" key="9">
    <source>
        <dbReference type="SAM" id="Phobius"/>
    </source>
</evidence>
<keyword evidence="7 9" id="KW-0472">Membrane</keyword>
<feature type="transmembrane region" description="Helical" evidence="9">
    <location>
        <begin position="161"/>
        <end position="185"/>
    </location>
</feature>
<dbReference type="InterPro" id="IPR002549">
    <property type="entry name" value="AI-2E-like"/>
</dbReference>
<feature type="transmembrane region" description="Helical" evidence="9">
    <location>
        <begin position="46"/>
        <end position="69"/>
    </location>
</feature>
<dbReference type="GO" id="GO:0055085">
    <property type="term" value="P:transmembrane transport"/>
    <property type="evidence" value="ECO:0007669"/>
    <property type="project" value="TreeGrafter"/>
</dbReference>
<evidence type="ECO:0000313" key="10">
    <source>
        <dbReference type="EMBL" id="SHH56972.1"/>
    </source>
</evidence>
<feature type="region of interest" description="Disordered" evidence="8">
    <location>
        <begin position="363"/>
        <end position="388"/>
    </location>
</feature>
<reference evidence="11" key="1">
    <citation type="submission" date="2016-11" db="EMBL/GenBank/DDBJ databases">
        <authorList>
            <person name="Varghese N."/>
            <person name="Submissions S."/>
        </authorList>
    </citation>
    <scope>NUCLEOTIDE SEQUENCE [LARGE SCALE GENOMIC DNA]</scope>
    <source>
        <strain evidence="11">DSM 3071</strain>
    </source>
</reference>
<evidence type="ECO:0000256" key="7">
    <source>
        <dbReference type="ARBA" id="ARBA00023136"/>
    </source>
</evidence>
<dbReference type="STRING" id="1121131.SAMN02745229_00694"/>
<name>A0A1M5U1R6_BUTFI</name>
<dbReference type="OrthoDB" id="9793390at2"/>
<evidence type="ECO:0000313" key="11">
    <source>
        <dbReference type="Proteomes" id="UP000184278"/>
    </source>
</evidence>
<feature type="transmembrane region" description="Helical" evidence="9">
    <location>
        <begin position="263"/>
        <end position="282"/>
    </location>
</feature>
<dbReference type="PANTHER" id="PTHR21716:SF53">
    <property type="entry name" value="PERMEASE PERM-RELATED"/>
    <property type="match status" value="1"/>
</dbReference>
<feature type="transmembrane region" description="Helical" evidence="9">
    <location>
        <begin position="319"/>
        <end position="349"/>
    </location>
</feature>
<organism evidence="10 11">
    <name type="scientific">Butyrivibrio fibrisolvens DSM 3071</name>
    <dbReference type="NCBI Taxonomy" id="1121131"/>
    <lineage>
        <taxon>Bacteria</taxon>
        <taxon>Bacillati</taxon>
        <taxon>Bacillota</taxon>
        <taxon>Clostridia</taxon>
        <taxon>Lachnospirales</taxon>
        <taxon>Lachnospiraceae</taxon>
        <taxon>Butyrivibrio</taxon>
    </lineage>
</organism>
<evidence type="ECO:0000256" key="8">
    <source>
        <dbReference type="SAM" id="MobiDB-lite"/>
    </source>
</evidence>
<evidence type="ECO:0000256" key="2">
    <source>
        <dbReference type="ARBA" id="ARBA00009773"/>
    </source>
</evidence>
<evidence type="ECO:0000256" key="6">
    <source>
        <dbReference type="ARBA" id="ARBA00022989"/>
    </source>
</evidence>
<dbReference type="Pfam" id="PF01594">
    <property type="entry name" value="AI-2E_transport"/>
    <property type="match status" value="1"/>
</dbReference>
<accession>A0A1M5U1R6</accession>
<dbReference type="PANTHER" id="PTHR21716">
    <property type="entry name" value="TRANSMEMBRANE PROTEIN"/>
    <property type="match status" value="1"/>
</dbReference>
<protein>
    <submittedName>
        <fullName evidence="10">Predicted PurR-regulated permease PerM</fullName>
    </submittedName>
</protein>